<evidence type="ECO:0000313" key="3">
    <source>
        <dbReference type="Proteomes" id="UP000035682"/>
    </source>
</evidence>
<dbReference type="RefSeq" id="XP_024498509.1">
    <property type="nucleotide sequence ID" value="XM_024649362.1"/>
</dbReference>
<dbReference type="WormBase" id="SRAE_X000104900">
    <property type="protein sequence ID" value="SRP05013"/>
    <property type="gene ID" value="WBGene00266612"/>
</dbReference>
<dbReference type="EMBL" id="LN609396">
    <property type="protein sequence ID" value="CEF59298.1"/>
    <property type="molecule type" value="Genomic_DNA"/>
</dbReference>
<dbReference type="CTD" id="36384106"/>
<evidence type="ECO:0000313" key="5">
    <source>
        <dbReference type="WormBase" id="SRAE_X000104900"/>
    </source>
</evidence>
<sequence>MALIPPMDSLNNIFFDEEAALKFLQDEKIIRKEIECSACGSSTTFRRAKLLFRCTKKSCRKSISAKNETFFAGQCLSLGEILHMAYLWLWKNPVNSIKGGVEKTAERRVFAVPVEKRDSETLLEVIKKHVKPGSIIHTDFWQGYERIEDILRFKHYTVNHGVNFKDPETGVHTNTIEGTWNGFKLLIPA</sequence>
<dbReference type="PANTHER" id="PTHR47163:SF2">
    <property type="entry name" value="SI:DKEY-17M8.2"/>
    <property type="match status" value="1"/>
</dbReference>
<dbReference type="OrthoDB" id="5809873at2759"/>
<gene>
    <name evidence="2 4 5" type="ORF">SRAE_X000104900</name>
</gene>
<dbReference type="SMART" id="SM01126">
    <property type="entry name" value="DDE_Tnp_IS1595"/>
    <property type="match status" value="1"/>
</dbReference>
<dbReference type="OMA" id="KEIECSA"/>
<evidence type="ECO:0000259" key="1">
    <source>
        <dbReference type="SMART" id="SM01126"/>
    </source>
</evidence>
<name>A0A090KNY1_STRRB</name>
<evidence type="ECO:0000313" key="2">
    <source>
        <dbReference type="EMBL" id="CEF59298.1"/>
    </source>
</evidence>
<protein>
    <submittedName>
        <fullName evidence="2 4">Transposase, ISXO2-like domain-containing protein</fullName>
    </submittedName>
</protein>
<keyword evidence="3" id="KW-1185">Reference proteome</keyword>
<dbReference type="InterPro" id="IPR024445">
    <property type="entry name" value="Tnp_ISXO2-like"/>
</dbReference>
<dbReference type="Pfam" id="PF12762">
    <property type="entry name" value="DDE_Tnp_IS1595"/>
    <property type="match status" value="1"/>
</dbReference>
<dbReference type="AlphaFoldDB" id="A0A090KNY1"/>
<evidence type="ECO:0000313" key="4">
    <source>
        <dbReference type="WBParaSite" id="SRAE_X000104900.1"/>
    </source>
</evidence>
<dbReference type="WBParaSite" id="SRAE_X000104900.1">
    <property type="protein sequence ID" value="SRAE_X000104900.1"/>
    <property type="gene ID" value="WBGene00266612"/>
</dbReference>
<proteinExistence type="predicted"/>
<dbReference type="GeneID" id="36384106"/>
<feature type="domain" description="ISXO2-like transposase" evidence="1">
    <location>
        <begin position="93"/>
        <end position="188"/>
    </location>
</feature>
<dbReference type="InterPro" id="IPR053164">
    <property type="entry name" value="IS1016-like_transposase"/>
</dbReference>
<dbReference type="PANTHER" id="PTHR47163">
    <property type="entry name" value="DDE_TNP_IS1595 DOMAIN-CONTAINING PROTEIN"/>
    <property type="match status" value="1"/>
</dbReference>
<reference evidence="4" key="3">
    <citation type="submission" date="2020-12" db="UniProtKB">
        <authorList>
            <consortium name="WormBaseParasite"/>
        </authorList>
    </citation>
    <scope>IDENTIFICATION</scope>
</reference>
<reference evidence="3" key="2">
    <citation type="submission" date="2014-09" db="EMBL/GenBank/DDBJ databases">
        <authorList>
            <person name="Martin A.A."/>
        </authorList>
    </citation>
    <scope>NUCLEOTIDE SEQUENCE</scope>
    <source>
        <strain evidence="3">ED321</strain>
    </source>
</reference>
<organism evidence="2">
    <name type="scientific">Strongyloides ratti</name>
    <name type="common">Parasitic roundworm</name>
    <dbReference type="NCBI Taxonomy" id="34506"/>
    <lineage>
        <taxon>Eukaryota</taxon>
        <taxon>Metazoa</taxon>
        <taxon>Ecdysozoa</taxon>
        <taxon>Nematoda</taxon>
        <taxon>Chromadorea</taxon>
        <taxon>Rhabditida</taxon>
        <taxon>Tylenchina</taxon>
        <taxon>Panagrolaimomorpha</taxon>
        <taxon>Strongyloidoidea</taxon>
        <taxon>Strongyloididae</taxon>
        <taxon>Strongyloides</taxon>
    </lineage>
</organism>
<accession>A0A090KNY1</accession>
<dbReference type="Proteomes" id="UP000035682">
    <property type="component" value="Unplaced"/>
</dbReference>
<reference evidence="2" key="1">
    <citation type="submission" date="2014-09" db="EMBL/GenBank/DDBJ databases">
        <authorList>
            <person name="Aslett A.Martin."/>
        </authorList>
    </citation>
    <scope>NUCLEOTIDE SEQUENCE</scope>
    <source>
        <strain evidence="2">ED321 Heterogonic</strain>
    </source>
</reference>